<evidence type="ECO:0000313" key="2">
    <source>
        <dbReference type="Proteomes" id="UP000253606"/>
    </source>
</evidence>
<gene>
    <name evidence="1" type="ORF">ACPOL_6875</name>
</gene>
<keyword evidence="1" id="KW-0614">Plasmid</keyword>
<dbReference type="EMBL" id="CP030842">
    <property type="protein sequence ID" value="AXC16083.1"/>
    <property type="molecule type" value="Genomic_DNA"/>
</dbReference>
<dbReference type="KEGG" id="abas:ACPOL_6875"/>
<accession>A0A2Z5GA40</accession>
<name>A0A2Z5GA40_9BACT</name>
<keyword evidence="2" id="KW-1185">Reference proteome</keyword>
<dbReference type="Gene3D" id="1.10.10.10">
    <property type="entry name" value="Winged helix-like DNA-binding domain superfamily/Winged helix DNA-binding domain"/>
    <property type="match status" value="1"/>
</dbReference>
<dbReference type="SUPFAM" id="SSF46785">
    <property type="entry name" value="Winged helix' DNA-binding domain"/>
    <property type="match status" value="1"/>
</dbReference>
<sequence length="76" mass="8386">MLSVTTVTSVAAGLQERRLIEYRGGHVRILDREKLEAAVCDCYQITKQLHANLYKKLVPDCANSLHGDAVDTLSVS</sequence>
<proteinExistence type="predicted"/>
<dbReference type="InterPro" id="IPR036390">
    <property type="entry name" value="WH_DNA-bd_sf"/>
</dbReference>
<dbReference type="OrthoDB" id="7506088at2"/>
<dbReference type="Proteomes" id="UP000253606">
    <property type="component" value="Plasmid pACPOL2"/>
</dbReference>
<dbReference type="AlphaFoldDB" id="A0A2Z5GA40"/>
<reference evidence="1 2" key="1">
    <citation type="journal article" date="2018" name="Front. Microbiol.">
        <title>Hydrolytic Capabilities as a Key to Environmental Success: Chitinolytic and Cellulolytic Acidobacteria From Acidic Sub-arctic Soils and Boreal Peatlands.</title>
        <authorList>
            <person name="Belova S.E."/>
            <person name="Ravin N.V."/>
            <person name="Pankratov T.A."/>
            <person name="Rakitin A.L."/>
            <person name="Ivanova A.A."/>
            <person name="Beletsky A.V."/>
            <person name="Mardanov A.V."/>
            <person name="Sinninghe Damste J.S."/>
            <person name="Dedysh S.N."/>
        </authorList>
    </citation>
    <scope>NUCLEOTIDE SEQUENCE [LARGE SCALE GENOMIC DNA]</scope>
    <source>
        <strain evidence="1 2">SBC82</strain>
        <plasmid evidence="2">pacpol2</plasmid>
    </source>
</reference>
<organism evidence="1 2">
    <name type="scientific">Acidisarcina polymorpha</name>
    <dbReference type="NCBI Taxonomy" id="2211140"/>
    <lineage>
        <taxon>Bacteria</taxon>
        <taxon>Pseudomonadati</taxon>
        <taxon>Acidobacteriota</taxon>
        <taxon>Terriglobia</taxon>
        <taxon>Terriglobales</taxon>
        <taxon>Acidobacteriaceae</taxon>
        <taxon>Acidisarcina</taxon>
    </lineage>
</organism>
<dbReference type="RefSeq" id="WP_114211274.1">
    <property type="nucleotide sequence ID" value="NZ_CP030842.1"/>
</dbReference>
<evidence type="ECO:0000313" key="1">
    <source>
        <dbReference type="EMBL" id="AXC16083.1"/>
    </source>
</evidence>
<geneLocation type="plasmid" evidence="2">
    <name>pacpol2</name>
</geneLocation>
<evidence type="ECO:0008006" key="3">
    <source>
        <dbReference type="Google" id="ProtNLM"/>
    </source>
</evidence>
<protein>
    <recommendedName>
        <fullName evidence="3">HTH crp-type domain-containing protein</fullName>
    </recommendedName>
</protein>
<dbReference type="InterPro" id="IPR036388">
    <property type="entry name" value="WH-like_DNA-bd_sf"/>
</dbReference>